<dbReference type="GO" id="GO:0012505">
    <property type="term" value="C:endomembrane system"/>
    <property type="evidence" value="ECO:0007669"/>
    <property type="project" value="UniProtKB-SubCell"/>
</dbReference>
<dbReference type="GO" id="GO:0016020">
    <property type="term" value="C:membrane"/>
    <property type="evidence" value="ECO:0007669"/>
    <property type="project" value="InterPro"/>
</dbReference>
<comment type="subcellular location">
    <subcellularLocation>
        <location evidence="1">Endomembrane system</location>
        <topology evidence="1">Multi-pass membrane protein</topology>
    </subcellularLocation>
</comment>
<feature type="transmembrane region" description="Helical" evidence="7">
    <location>
        <begin position="167"/>
        <end position="188"/>
    </location>
</feature>
<dbReference type="OrthoDB" id="9813689at2"/>
<keyword evidence="6" id="KW-0862">Zinc</keyword>
<dbReference type="InterPro" id="IPR005744">
    <property type="entry name" value="Hy-lIII"/>
</dbReference>
<keyword evidence="5 7" id="KW-0472">Membrane</keyword>
<reference evidence="9" key="1">
    <citation type="submission" date="2016-12" db="EMBL/GenBank/DDBJ databases">
        <authorList>
            <person name="Varghese N."/>
            <person name="Submissions S."/>
        </authorList>
    </citation>
    <scope>NUCLEOTIDE SEQUENCE [LARGE SCALE GENOMIC DNA]</scope>
    <source>
        <strain evidence="9">DSM 13020</strain>
    </source>
</reference>
<feature type="binding site" evidence="6">
    <location>
        <position position="199"/>
    </location>
    <ligand>
        <name>Zn(2+)</name>
        <dbReference type="ChEBI" id="CHEBI:29105"/>
    </ligand>
</feature>
<evidence type="ECO:0000256" key="7">
    <source>
        <dbReference type="SAM" id="Phobius"/>
    </source>
</evidence>
<dbReference type="STRING" id="1121883.SAMN02745226_00595"/>
<dbReference type="NCBIfam" id="TIGR01065">
    <property type="entry name" value="hlyIII"/>
    <property type="match status" value="1"/>
</dbReference>
<keyword evidence="6" id="KW-0479">Metal-binding</keyword>
<evidence type="ECO:0000256" key="4">
    <source>
        <dbReference type="ARBA" id="ARBA00022989"/>
    </source>
</evidence>
<feature type="transmembrane region" description="Helical" evidence="7">
    <location>
        <begin position="200"/>
        <end position="218"/>
    </location>
</feature>
<feature type="transmembrane region" description="Helical" evidence="7">
    <location>
        <begin position="21"/>
        <end position="44"/>
    </location>
</feature>
<dbReference type="InterPro" id="IPR004254">
    <property type="entry name" value="AdipoR/HlyIII-related"/>
</dbReference>
<protein>
    <submittedName>
        <fullName evidence="8">Hemolysin III</fullName>
    </submittedName>
</protein>
<dbReference type="RefSeq" id="WP_072758156.1">
    <property type="nucleotide sequence ID" value="NZ_FRDJ01000002.1"/>
</dbReference>
<feature type="binding site" evidence="6">
    <location>
        <position position="73"/>
    </location>
    <ligand>
        <name>Zn(2+)</name>
        <dbReference type="ChEBI" id="CHEBI:29105"/>
    </ligand>
</feature>
<dbReference type="Pfam" id="PF03006">
    <property type="entry name" value="HlyIII"/>
    <property type="match status" value="1"/>
</dbReference>
<evidence type="ECO:0000256" key="1">
    <source>
        <dbReference type="ARBA" id="ARBA00004127"/>
    </source>
</evidence>
<dbReference type="AlphaFoldDB" id="A0A1M7S7B5"/>
<name>A0A1M7S7B5_FERGO</name>
<sequence>MAKIKDKENIEKYTIGEEIANSVTHGVGALLSLAGFVILIIVAANNGGGGKLASAIVYGISLFILYMNSTLYHSIQHKKAKYVLEIMDHSSIYILIAGSYTPFLIISLKGWLGWTLFSIIWALTIVGIVFKVFFVKKFMILSTLLYILMGWMVVLVFKPLVNSVSNVSLMFLVAGGILYTVGAIFYVWRGFKYHHMIWHLFVLLGSLSHYFAILDVLLTK</sequence>
<feature type="transmembrane region" description="Helical" evidence="7">
    <location>
        <begin position="114"/>
        <end position="134"/>
    </location>
</feature>
<proteinExistence type="inferred from homology"/>
<evidence type="ECO:0000256" key="5">
    <source>
        <dbReference type="ARBA" id="ARBA00023136"/>
    </source>
</evidence>
<evidence type="ECO:0000256" key="3">
    <source>
        <dbReference type="ARBA" id="ARBA00022692"/>
    </source>
</evidence>
<feature type="binding site" evidence="6">
    <location>
        <position position="195"/>
    </location>
    <ligand>
        <name>Zn(2+)</name>
        <dbReference type="ChEBI" id="CHEBI:29105"/>
    </ligand>
</feature>
<gene>
    <name evidence="8" type="ORF">SAMN02745226_00595</name>
</gene>
<dbReference type="PANTHER" id="PTHR20855:SF129">
    <property type="entry name" value="HEMOLYSIN-3 HOMOLOG"/>
    <property type="match status" value="1"/>
</dbReference>
<comment type="similarity">
    <text evidence="2">Belongs to the UPF0073 (Hly-III) family.</text>
</comment>
<evidence type="ECO:0000256" key="2">
    <source>
        <dbReference type="ARBA" id="ARBA00008488"/>
    </source>
</evidence>
<evidence type="ECO:0000256" key="6">
    <source>
        <dbReference type="PIRSR" id="PIRSR604254-1"/>
    </source>
</evidence>
<dbReference type="PANTHER" id="PTHR20855">
    <property type="entry name" value="ADIPOR/PROGESTIN RECEPTOR-RELATED"/>
    <property type="match status" value="1"/>
</dbReference>
<keyword evidence="3 7" id="KW-0812">Transmembrane</keyword>
<dbReference type="GO" id="GO:0046872">
    <property type="term" value="F:metal ion binding"/>
    <property type="evidence" value="ECO:0007669"/>
    <property type="project" value="UniProtKB-KW"/>
</dbReference>
<evidence type="ECO:0000313" key="8">
    <source>
        <dbReference type="EMBL" id="SHN54351.1"/>
    </source>
</evidence>
<feature type="transmembrane region" description="Helical" evidence="7">
    <location>
        <begin position="50"/>
        <end position="69"/>
    </location>
</feature>
<dbReference type="GO" id="GO:0140911">
    <property type="term" value="F:pore-forming activity"/>
    <property type="evidence" value="ECO:0007669"/>
    <property type="project" value="InterPro"/>
</dbReference>
<dbReference type="Proteomes" id="UP000184207">
    <property type="component" value="Unassembled WGS sequence"/>
</dbReference>
<feature type="transmembrane region" description="Helical" evidence="7">
    <location>
        <begin position="141"/>
        <end position="161"/>
    </location>
</feature>
<feature type="transmembrane region" description="Helical" evidence="7">
    <location>
        <begin position="90"/>
        <end position="108"/>
    </location>
</feature>
<dbReference type="EMBL" id="FRDJ01000002">
    <property type="protein sequence ID" value="SHN54351.1"/>
    <property type="molecule type" value="Genomic_DNA"/>
</dbReference>
<keyword evidence="9" id="KW-1185">Reference proteome</keyword>
<keyword evidence="4 7" id="KW-1133">Transmembrane helix</keyword>
<accession>A0A1M7S7B5</accession>
<organism evidence="8 9">
    <name type="scientific">Fervidobacterium gondwanense DSM 13020</name>
    <dbReference type="NCBI Taxonomy" id="1121883"/>
    <lineage>
        <taxon>Bacteria</taxon>
        <taxon>Thermotogati</taxon>
        <taxon>Thermotogota</taxon>
        <taxon>Thermotogae</taxon>
        <taxon>Thermotogales</taxon>
        <taxon>Fervidobacteriaceae</taxon>
        <taxon>Fervidobacterium</taxon>
    </lineage>
</organism>
<evidence type="ECO:0000313" key="9">
    <source>
        <dbReference type="Proteomes" id="UP000184207"/>
    </source>
</evidence>